<dbReference type="EMBL" id="JAADJT010000014">
    <property type="protein sequence ID" value="NGZ87812.1"/>
    <property type="molecule type" value="Genomic_DNA"/>
</dbReference>
<sequence>MVKPAALTAALLLGALWCASAWAQKPAASAQDYAKLPVCTLSADGKRLAVEPCRTAPARVPMPRRAVTQIIQPMPKVTRAPQVGMPAMPPSIPIETLMQPPGAPIPATGCDVAGCFGPGGARYNSSVGNTLITPGGKLCNRTGSWIQC</sequence>
<evidence type="ECO:0000313" key="3">
    <source>
        <dbReference type="Proteomes" id="UP000666369"/>
    </source>
</evidence>
<evidence type="ECO:0000313" key="2">
    <source>
        <dbReference type="EMBL" id="NGZ87812.1"/>
    </source>
</evidence>
<gene>
    <name evidence="2" type="ORF">GW587_26575</name>
</gene>
<feature type="chain" id="PRO_5045971175" evidence="1">
    <location>
        <begin position="24"/>
        <end position="148"/>
    </location>
</feature>
<reference evidence="3" key="2">
    <citation type="submission" date="2023-07" db="EMBL/GenBank/DDBJ databases">
        <title>Duganella aceri sp. nov., isolated from tree sap.</title>
        <authorList>
            <person name="Kim I.S."/>
        </authorList>
    </citation>
    <scope>NUCLEOTIDE SEQUENCE [LARGE SCALE GENOMIC DNA]</scope>
    <source>
        <strain evidence="3">SAP-35</strain>
    </source>
</reference>
<name>A0ABX0FTT1_9BURK</name>
<feature type="signal peptide" evidence="1">
    <location>
        <begin position="1"/>
        <end position="23"/>
    </location>
</feature>
<protein>
    <submittedName>
        <fullName evidence="2">Uncharacterized protein</fullName>
    </submittedName>
</protein>
<keyword evidence="1" id="KW-0732">Signal</keyword>
<organism evidence="2 3">
    <name type="scientific">Duganella aceris</name>
    <dbReference type="NCBI Taxonomy" id="2703883"/>
    <lineage>
        <taxon>Bacteria</taxon>
        <taxon>Pseudomonadati</taxon>
        <taxon>Pseudomonadota</taxon>
        <taxon>Betaproteobacteria</taxon>
        <taxon>Burkholderiales</taxon>
        <taxon>Oxalobacteraceae</taxon>
        <taxon>Telluria group</taxon>
        <taxon>Duganella</taxon>
    </lineage>
</organism>
<evidence type="ECO:0000256" key="1">
    <source>
        <dbReference type="SAM" id="SignalP"/>
    </source>
</evidence>
<keyword evidence="3" id="KW-1185">Reference proteome</keyword>
<proteinExistence type="predicted"/>
<reference evidence="2 3" key="1">
    <citation type="submission" date="2020-01" db="EMBL/GenBank/DDBJ databases">
        <authorList>
            <person name="Lee S.D."/>
        </authorList>
    </citation>
    <scope>NUCLEOTIDE SEQUENCE [LARGE SCALE GENOMIC DNA]</scope>
    <source>
        <strain evidence="2 3">SAP-35</strain>
    </source>
</reference>
<dbReference type="Proteomes" id="UP000666369">
    <property type="component" value="Unassembled WGS sequence"/>
</dbReference>
<comment type="caution">
    <text evidence="2">The sequence shown here is derived from an EMBL/GenBank/DDBJ whole genome shotgun (WGS) entry which is preliminary data.</text>
</comment>
<accession>A0ABX0FTT1</accession>